<proteinExistence type="predicted"/>
<feature type="compositionally biased region" description="Low complexity" evidence="1">
    <location>
        <begin position="593"/>
        <end position="603"/>
    </location>
</feature>
<gene>
    <name evidence="3" type="ORF">CAPTEDRAFT_211659</name>
</gene>
<evidence type="ECO:0000313" key="3">
    <source>
        <dbReference type="EMBL" id="ELU08133.1"/>
    </source>
</evidence>
<dbReference type="Proteomes" id="UP000014760">
    <property type="component" value="Unassembled WGS sequence"/>
</dbReference>
<feature type="transmembrane region" description="Helical" evidence="2">
    <location>
        <begin position="524"/>
        <end position="545"/>
    </location>
</feature>
<dbReference type="OMA" id="NNTIDAM"/>
<reference evidence="3 5" key="2">
    <citation type="journal article" date="2013" name="Nature">
        <title>Insights into bilaterian evolution from three spiralian genomes.</title>
        <authorList>
            <person name="Simakov O."/>
            <person name="Marletaz F."/>
            <person name="Cho S.J."/>
            <person name="Edsinger-Gonzales E."/>
            <person name="Havlak P."/>
            <person name="Hellsten U."/>
            <person name="Kuo D.H."/>
            <person name="Larsson T."/>
            <person name="Lv J."/>
            <person name="Arendt D."/>
            <person name="Savage R."/>
            <person name="Osoegawa K."/>
            <person name="de Jong P."/>
            <person name="Grimwood J."/>
            <person name="Chapman J.A."/>
            <person name="Shapiro H."/>
            <person name="Aerts A."/>
            <person name="Otillar R.P."/>
            <person name="Terry A.Y."/>
            <person name="Boore J.L."/>
            <person name="Grigoriev I.V."/>
            <person name="Lindberg D.R."/>
            <person name="Seaver E.C."/>
            <person name="Weisblat D.A."/>
            <person name="Putnam N.H."/>
            <person name="Rokhsar D.S."/>
        </authorList>
    </citation>
    <scope>NUCLEOTIDE SEQUENCE</scope>
    <source>
        <strain evidence="3 5">I ESC-2004</strain>
    </source>
</reference>
<evidence type="ECO:0000313" key="5">
    <source>
        <dbReference type="Proteomes" id="UP000014760"/>
    </source>
</evidence>
<organism evidence="3">
    <name type="scientific">Capitella teleta</name>
    <name type="common">Polychaete worm</name>
    <dbReference type="NCBI Taxonomy" id="283909"/>
    <lineage>
        <taxon>Eukaryota</taxon>
        <taxon>Metazoa</taxon>
        <taxon>Spiralia</taxon>
        <taxon>Lophotrochozoa</taxon>
        <taxon>Annelida</taxon>
        <taxon>Polychaeta</taxon>
        <taxon>Sedentaria</taxon>
        <taxon>Scolecida</taxon>
        <taxon>Capitellidae</taxon>
        <taxon>Capitella</taxon>
    </lineage>
</organism>
<keyword evidence="2" id="KW-0472">Membrane</keyword>
<keyword evidence="5" id="KW-1185">Reference proteome</keyword>
<dbReference type="EMBL" id="AMQN01021895">
    <property type="status" value="NOT_ANNOTATED_CDS"/>
    <property type="molecule type" value="Genomic_DNA"/>
</dbReference>
<dbReference type="AlphaFoldDB" id="R7UPW3"/>
<evidence type="ECO:0000313" key="4">
    <source>
        <dbReference type="EnsemblMetazoa" id="CapteP211659"/>
    </source>
</evidence>
<feature type="region of interest" description="Disordered" evidence="1">
    <location>
        <begin position="590"/>
        <end position="630"/>
    </location>
</feature>
<feature type="compositionally biased region" description="Polar residues" evidence="1">
    <location>
        <begin position="606"/>
        <end position="615"/>
    </location>
</feature>
<dbReference type="EnsemblMetazoa" id="CapteT211659">
    <property type="protein sequence ID" value="CapteP211659"/>
    <property type="gene ID" value="CapteG211659"/>
</dbReference>
<keyword evidence="2" id="KW-0812">Transmembrane</keyword>
<reference evidence="5" key="1">
    <citation type="submission" date="2012-12" db="EMBL/GenBank/DDBJ databases">
        <authorList>
            <person name="Hellsten U."/>
            <person name="Grimwood J."/>
            <person name="Chapman J.A."/>
            <person name="Shapiro H."/>
            <person name="Aerts A."/>
            <person name="Otillar R.P."/>
            <person name="Terry A.Y."/>
            <person name="Boore J.L."/>
            <person name="Simakov O."/>
            <person name="Marletaz F."/>
            <person name="Cho S.-J."/>
            <person name="Edsinger-Gonzales E."/>
            <person name="Havlak P."/>
            <person name="Kuo D.-H."/>
            <person name="Larsson T."/>
            <person name="Lv J."/>
            <person name="Arendt D."/>
            <person name="Savage R."/>
            <person name="Osoegawa K."/>
            <person name="de Jong P."/>
            <person name="Lindberg D.R."/>
            <person name="Seaver E.C."/>
            <person name="Weisblat D.A."/>
            <person name="Putnam N.H."/>
            <person name="Grigoriev I.V."/>
            <person name="Rokhsar D.S."/>
        </authorList>
    </citation>
    <scope>NUCLEOTIDE SEQUENCE</scope>
    <source>
        <strain evidence="5">I ESC-2004</strain>
    </source>
</reference>
<reference evidence="4" key="3">
    <citation type="submission" date="2015-06" db="UniProtKB">
        <authorList>
            <consortium name="EnsemblMetazoa"/>
        </authorList>
    </citation>
    <scope>IDENTIFICATION</scope>
</reference>
<dbReference type="EMBL" id="KB299301">
    <property type="protein sequence ID" value="ELU08133.1"/>
    <property type="molecule type" value="Genomic_DNA"/>
</dbReference>
<name>R7UPW3_CAPTE</name>
<protein>
    <submittedName>
        <fullName evidence="3 4">Uncharacterized protein</fullName>
    </submittedName>
</protein>
<evidence type="ECO:0000256" key="2">
    <source>
        <dbReference type="SAM" id="Phobius"/>
    </source>
</evidence>
<evidence type="ECO:0000256" key="1">
    <source>
        <dbReference type="SAM" id="MobiDB-lite"/>
    </source>
</evidence>
<dbReference type="HOGENOM" id="CLU_016908_0_0_1"/>
<sequence>MQRLKYLAVLSNVQKYPAVLPYVKSALLYYLVTLSQTPVPYGVFVGQAGRAYVSSSSYDIAIVRTHPQVIRRDLMSELANRLHDILVQEENHNPGDDNILPIYRRRFENLHWRRFKDSRRSKRWAPLEPLGSLVGSLLGLATSSEVDALRIKINEIVSAHNGQTAMVKDLIVVVNDTIHHNQELHYHVKQLERRAYDTRILMRELVGNITETEKQVVRVEVHNVIEAILSALEFWKTQEEIFDVKYTHTRDLTEVGHLTESLVPAPQLEDILSKVKSPLSVSFVYRHFSVRMLSLTEETYSYVLSLPCLEPEIFMGWHVFHVPFLMDYRVAIIQPEVSYVAIGHVSGAMIDARDCQYHDPLICPNVVRRQMPCVEGIITRDHNLLNECPVSTVNVTLPHIVKMAETTLLVTTSGEDITERCLNGSLASTTLPAGTFLVGTSRDCTISSSNAWTYAVGHVTTDLHEIADTSFLKGFSLNLTLPKEPAVHQVNWSHINEIRDFTYHELPRLRKFQVVSPLTAYDSYVAWISMTISIFSCLFLIGFVICKEGLPCLKNCTKQNPRLEIVHKSKVNPAFDPLDDDLSFTASLCKPETSSTPSSSSPSNPLPVSQTTPPSKQIPLAQCSTGVQMG</sequence>
<keyword evidence="2" id="KW-1133">Transmembrane helix</keyword>
<accession>R7UPW3</accession>